<name>A0A8I2YVA5_9AGAM</name>
<reference evidence="3" key="1">
    <citation type="submission" date="2021-03" db="EMBL/GenBank/DDBJ databases">
        <title>Evolutionary innovations through gain and loss of genes in the ectomycorrhizal Boletales.</title>
        <authorList>
            <person name="Wu G."/>
            <person name="Miyauchi S."/>
            <person name="Morin E."/>
            <person name="Yang Z.-L."/>
            <person name="Xu J."/>
            <person name="Martin F.M."/>
        </authorList>
    </citation>
    <scope>NUCLEOTIDE SEQUENCE</scope>
    <source>
        <strain evidence="3">BR01</strain>
    </source>
</reference>
<keyword evidence="1" id="KW-1133">Transmembrane helix</keyword>
<organism evidence="3 4">
    <name type="scientific">Boletus reticuloceps</name>
    <dbReference type="NCBI Taxonomy" id="495285"/>
    <lineage>
        <taxon>Eukaryota</taxon>
        <taxon>Fungi</taxon>
        <taxon>Dikarya</taxon>
        <taxon>Basidiomycota</taxon>
        <taxon>Agaricomycotina</taxon>
        <taxon>Agaricomycetes</taxon>
        <taxon>Agaricomycetidae</taxon>
        <taxon>Boletales</taxon>
        <taxon>Boletineae</taxon>
        <taxon>Boletaceae</taxon>
        <taxon>Boletoideae</taxon>
        <taxon>Boletus</taxon>
    </lineage>
</organism>
<keyword evidence="4" id="KW-1185">Reference proteome</keyword>
<dbReference type="InterPro" id="IPR029058">
    <property type="entry name" value="AB_hydrolase_fold"/>
</dbReference>
<dbReference type="Proteomes" id="UP000683000">
    <property type="component" value="Unassembled WGS sequence"/>
</dbReference>
<evidence type="ECO:0000313" key="4">
    <source>
        <dbReference type="Proteomes" id="UP000683000"/>
    </source>
</evidence>
<keyword evidence="1" id="KW-0812">Transmembrane</keyword>
<gene>
    <name evidence="3" type="ORF">JVT61DRAFT_14033</name>
</gene>
<dbReference type="PANTHER" id="PTHR37471">
    <property type="entry name" value="UNNAMED PRODUCT"/>
    <property type="match status" value="1"/>
</dbReference>
<feature type="domain" description="AB hydrolase-1" evidence="2">
    <location>
        <begin position="307"/>
        <end position="481"/>
    </location>
</feature>
<dbReference type="SUPFAM" id="SSF53474">
    <property type="entry name" value="alpha/beta-Hydrolases"/>
    <property type="match status" value="1"/>
</dbReference>
<protein>
    <recommendedName>
        <fullName evidence="2">AB hydrolase-1 domain-containing protein</fullName>
    </recommendedName>
</protein>
<accession>A0A8I2YVA5</accession>
<proteinExistence type="predicted"/>
<evidence type="ECO:0000259" key="2">
    <source>
        <dbReference type="Pfam" id="PF12697"/>
    </source>
</evidence>
<sequence length="539" mass="62290">MTLCVTCCSLYKAFRFERGQHRHQAQFRQLYSSAVSSTNQQAITVVVQVRHFSNMMLGKSVPEYIFIKVAIAALRLIAPLSMLCVAWMLLVVPASTDPDPKWGLFYSCLRIYAPLEAAFFLCVYLPRRYHLQKTAKHPRLSREERQALFTRCSAWQGSANYPSGWFFHSRNFHRKNVLEWLLWALFSTSMNAHREEWEDEIVGYLTTVENVLGQELPDGYNKDTPCMRLTLDPVPMLHRPLLWYLIIGVIDFVTCLRLYSLGFRHYGDKRMFQSFPPRPLTLFSRPSSIEGVSYWYLPHRSLTKSPILFLHGIGIGLFPYTSFLADLAVQHPDVGIIVPEFLSISSRITSPPLSRNATLDALRHILDAHSLARVVIAAHSYGTVIAAQLFRCPDLATRVTATLLVDPIPFLLHLPDVAYNFVYRAPRTANEWLLWYFACRDPDVSRTISRHFFWTENILWKEDLQDKVVAVALCGQDQVVNAEEVRKYLTGEDEKKANWTGGRLEVLCYPELDHAMIFNVRRRWGRLVRVLDRFVRELN</sequence>
<dbReference type="OrthoDB" id="6431331at2759"/>
<dbReference type="Gene3D" id="3.40.50.1820">
    <property type="entry name" value="alpha/beta hydrolase"/>
    <property type="match status" value="1"/>
</dbReference>
<feature type="transmembrane region" description="Helical" evidence="1">
    <location>
        <begin position="65"/>
        <end position="92"/>
    </location>
</feature>
<feature type="transmembrane region" description="Helical" evidence="1">
    <location>
        <begin position="241"/>
        <end position="261"/>
    </location>
</feature>
<keyword evidence="1" id="KW-0472">Membrane</keyword>
<evidence type="ECO:0000256" key="1">
    <source>
        <dbReference type="SAM" id="Phobius"/>
    </source>
</evidence>
<dbReference type="Pfam" id="PF12697">
    <property type="entry name" value="Abhydrolase_6"/>
    <property type="match status" value="1"/>
</dbReference>
<dbReference type="EMBL" id="JAGFBS010000007">
    <property type="protein sequence ID" value="KAG6378312.1"/>
    <property type="molecule type" value="Genomic_DNA"/>
</dbReference>
<feature type="transmembrane region" description="Helical" evidence="1">
    <location>
        <begin position="104"/>
        <end position="126"/>
    </location>
</feature>
<evidence type="ECO:0000313" key="3">
    <source>
        <dbReference type="EMBL" id="KAG6378312.1"/>
    </source>
</evidence>
<dbReference type="InterPro" id="IPR000073">
    <property type="entry name" value="AB_hydrolase_1"/>
</dbReference>
<dbReference type="PANTHER" id="PTHR37471:SF1">
    <property type="entry name" value="AB HYDROLASE-1 DOMAIN-CONTAINING PROTEIN"/>
    <property type="match status" value="1"/>
</dbReference>
<comment type="caution">
    <text evidence="3">The sequence shown here is derived from an EMBL/GenBank/DDBJ whole genome shotgun (WGS) entry which is preliminary data.</text>
</comment>
<dbReference type="AlphaFoldDB" id="A0A8I2YVA5"/>